<dbReference type="KEGG" id="nbe:Back2_07140"/>
<dbReference type="Gene3D" id="3.40.50.300">
    <property type="entry name" value="P-loop containing nucleotide triphosphate hydrolases"/>
    <property type="match status" value="1"/>
</dbReference>
<name>A0A3G9IC12_9ACTN</name>
<dbReference type="PANTHER" id="PTHR34301">
    <property type="entry name" value="DNA-BINDING PROTEIN-RELATED"/>
    <property type="match status" value="1"/>
</dbReference>
<dbReference type="Proteomes" id="UP000271573">
    <property type="component" value="Chromosome"/>
</dbReference>
<sequence>MKAVAENRGGIAPLFFTAPRGLGKTVLLKEVEAVGRDEGLVVASVTADSETDLCVAIAVAIRREIERMGPGLVSRIRGSLDELSLSVGLGGTTARATWRRDDAATDEPFGVALSRLVQELGGAGGLGLVLTVDELQEASQGSLRRLLPALQQLGHEHDPVPFVFIGAGLTSMSRTLARAYGFSERFEYLELHRLDPTAAGLALQAGLDSDVDWLGTAVEEAIAAADGHPYLIQLIGYWAWEESGASTALKPGILPGDVQVAISEASGEIRRIFATRWEDASDVEKAVLGAVAHLGNGTYPGIATSAGLELGETESAVRKLNDDGWLEVIDLERVAFAYAGLATYVASRVGMAPETLALGSQVLPADVTLDDG</sequence>
<dbReference type="InterPro" id="IPR027417">
    <property type="entry name" value="P-loop_NTPase"/>
</dbReference>
<accession>A0A3G9IC12</accession>
<gene>
    <name evidence="1" type="ORF">Back2_07140</name>
</gene>
<reference evidence="1 2" key="1">
    <citation type="submission" date="2018-11" db="EMBL/GenBank/DDBJ databases">
        <title>Complete genome sequence of Nocardioides baekrokdamisoli strain KCTC 39748.</title>
        <authorList>
            <person name="Kang S.W."/>
            <person name="Lee K.C."/>
            <person name="Kim K.K."/>
            <person name="Kim J.S."/>
            <person name="Kim D.S."/>
            <person name="Ko S.H."/>
            <person name="Yang S.H."/>
            <person name="Shin Y.K."/>
            <person name="Lee J.S."/>
        </authorList>
    </citation>
    <scope>NUCLEOTIDE SEQUENCE [LARGE SCALE GENOMIC DNA]</scope>
    <source>
        <strain evidence="1 2">KCTC 39748</strain>
    </source>
</reference>
<evidence type="ECO:0000313" key="1">
    <source>
        <dbReference type="EMBL" id="BBH16427.1"/>
    </source>
</evidence>
<dbReference type="AlphaFoldDB" id="A0A3G9IC12"/>
<keyword evidence="2" id="KW-1185">Reference proteome</keyword>
<dbReference type="PANTHER" id="PTHR34301:SF8">
    <property type="entry name" value="ATPASE DOMAIN-CONTAINING PROTEIN"/>
    <property type="match status" value="1"/>
</dbReference>
<dbReference type="SUPFAM" id="SSF52540">
    <property type="entry name" value="P-loop containing nucleoside triphosphate hydrolases"/>
    <property type="match status" value="1"/>
</dbReference>
<protein>
    <submittedName>
        <fullName evidence="1">Uncharacterized protein</fullName>
    </submittedName>
</protein>
<dbReference type="EMBL" id="AP019307">
    <property type="protein sequence ID" value="BBH16427.1"/>
    <property type="molecule type" value="Genomic_DNA"/>
</dbReference>
<evidence type="ECO:0000313" key="2">
    <source>
        <dbReference type="Proteomes" id="UP000271573"/>
    </source>
</evidence>
<organism evidence="1 2">
    <name type="scientific">Nocardioides baekrokdamisoli</name>
    <dbReference type="NCBI Taxonomy" id="1804624"/>
    <lineage>
        <taxon>Bacteria</taxon>
        <taxon>Bacillati</taxon>
        <taxon>Actinomycetota</taxon>
        <taxon>Actinomycetes</taxon>
        <taxon>Propionibacteriales</taxon>
        <taxon>Nocardioidaceae</taxon>
        <taxon>Nocardioides</taxon>
    </lineage>
</organism>
<proteinExistence type="predicted"/>